<dbReference type="SUPFAM" id="SSF52540">
    <property type="entry name" value="P-loop containing nucleoside triphosphate hydrolases"/>
    <property type="match status" value="1"/>
</dbReference>
<accession>A0A9W5VW06</accession>
<evidence type="ECO:0000256" key="1">
    <source>
        <dbReference type="SAM" id="Phobius"/>
    </source>
</evidence>
<dbReference type="InterPro" id="IPR006073">
    <property type="entry name" value="GTP-bd"/>
</dbReference>
<dbReference type="GO" id="GO:0043024">
    <property type="term" value="F:ribosomal small subunit binding"/>
    <property type="evidence" value="ECO:0007669"/>
    <property type="project" value="TreeGrafter"/>
</dbReference>
<dbReference type="GO" id="GO:0005829">
    <property type="term" value="C:cytosol"/>
    <property type="evidence" value="ECO:0007669"/>
    <property type="project" value="TreeGrafter"/>
</dbReference>
<dbReference type="InterPro" id="IPR005662">
    <property type="entry name" value="GTPase_Era-like"/>
</dbReference>
<evidence type="ECO:0000313" key="3">
    <source>
        <dbReference type="EMBL" id="EPD30438.1"/>
    </source>
</evidence>
<dbReference type="PANTHER" id="PTHR42698:SF1">
    <property type="entry name" value="GTPASE ERA, MITOCHONDRIAL"/>
    <property type="match status" value="1"/>
</dbReference>
<comment type="caution">
    <text evidence="3">The sequence shown here is derived from an EMBL/GenBank/DDBJ whole genome shotgun (WGS) entry which is preliminary data.</text>
</comment>
<keyword evidence="4" id="KW-1185">Reference proteome</keyword>
<dbReference type="AlphaFoldDB" id="A0A9W5VW06"/>
<dbReference type="InterPro" id="IPR027417">
    <property type="entry name" value="P-loop_NTPase"/>
</dbReference>
<name>A0A9W5VW06_9ACTO</name>
<proteinExistence type="predicted"/>
<gene>
    <name evidence="3" type="ORF">HMPREF9238_00181</name>
</gene>
<dbReference type="Proteomes" id="UP000014387">
    <property type="component" value="Unassembled WGS sequence"/>
</dbReference>
<sequence length="531" mass="58678">MRIFNRIGDAPVDARVRDLVEVLDLLGDDLPVDKRSEYTQVADIAADRLALDPDMTVVALIGATGSGKSSLFNALLEVDLAPVGVRRPTTTSTMAASAPGTQANAILDWLQIKNRVYIPAGLGLSSDITIVDMPDVDSVNEENRQAAQRLAQRADILIWVVDPQKYADDVLHSHFIKPYAKHSRVTIVALTQVDLLSPGDQMVIVDDLRGLLADDGLQNARIVLTSAKTGQGIAELRMHINDTAQVQRVESARLKADVSDVASRIRSDLGQTASVLPAVKERDVVRDLTEDSARAAGAPEVADAVRRAYIHRAKKRVGWLPTRYWRNLRPDPLKRWHLGEGAGEVHSLRVSEVSSSALQVSLRSLTERVAQGRPRVWANDLRAVASEAGSTISDDLNEAVASTDLAIRDEPSRWWRFSNALQWLGWLVALAGALWLAAVWASREFLLINWDLPRLHEVPYPTWMLLGGLVWTLVVVLISHFATRIVARRLGTRAGQSLRASIETTVRVKLWAPLHAEDQRQRQIVDLLSRL</sequence>
<dbReference type="Gene3D" id="3.40.50.300">
    <property type="entry name" value="P-loop containing nucleotide triphosphate hydrolases"/>
    <property type="match status" value="1"/>
</dbReference>
<dbReference type="GO" id="GO:0019843">
    <property type="term" value="F:rRNA binding"/>
    <property type="evidence" value="ECO:0007669"/>
    <property type="project" value="TreeGrafter"/>
</dbReference>
<reference evidence="3 4" key="1">
    <citation type="submission" date="2013-05" db="EMBL/GenBank/DDBJ databases">
        <title>The Genome Sequence of Actinomyces europaeus ACS-120-V-COL10B.</title>
        <authorList>
            <consortium name="The Broad Institute Genomics Platform"/>
            <person name="Earl A."/>
            <person name="Ward D."/>
            <person name="Feldgarden M."/>
            <person name="Gevers D."/>
            <person name="Saerens B."/>
            <person name="Vaneechoutte M."/>
            <person name="Walker B."/>
            <person name="Young S."/>
            <person name="Zeng Q."/>
            <person name="Gargeya S."/>
            <person name="Fitzgerald M."/>
            <person name="Haas B."/>
            <person name="Abouelleil A."/>
            <person name="Allen A.W."/>
            <person name="Alvarado L."/>
            <person name="Arachchi H.M."/>
            <person name="Berlin A.M."/>
            <person name="Chapman S.B."/>
            <person name="Gainer-Dewar J."/>
            <person name="Goldberg J."/>
            <person name="Griggs A."/>
            <person name="Gujja S."/>
            <person name="Hansen M."/>
            <person name="Howarth C."/>
            <person name="Imamovic A."/>
            <person name="Ireland A."/>
            <person name="Larimer J."/>
            <person name="McCowan C."/>
            <person name="Murphy C."/>
            <person name="Pearson M."/>
            <person name="Poon T.W."/>
            <person name="Priest M."/>
            <person name="Roberts A."/>
            <person name="Saif S."/>
            <person name="Shea T."/>
            <person name="Sisk P."/>
            <person name="Sykes S."/>
            <person name="Wortman J."/>
            <person name="Nusbaum C."/>
            <person name="Birren B."/>
        </authorList>
    </citation>
    <scope>NUCLEOTIDE SEQUENCE [LARGE SCALE GENOMIC DNA]</scope>
    <source>
        <strain evidence="3 4">ACS-120-V-Col10b</strain>
    </source>
</reference>
<dbReference type="Pfam" id="PF01926">
    <property type="entry name" value="MMR_HSR1"/>
    <property type="match status" value="1"/>
</dbReference>
<dbReference type="EMBL" id="AGWN01000001">
    <property type="protein sequence ID" value="EPD30438.1"/>
    <property type="molecule type" value="Genomic_DNA"/>
</dbReference>
<feature type="transmembrane region" description="Helical" evidence="1">
    <location>
        <begin position="462"/>
        <end position="483"/>
    </location>
</feature>
<evidence type="ECO:0000259" key="2">
    <source>
        <dbReference type="Pfam" id="PF01926"/>
    </source>
</evidence>
<dbReference type="GO" id="GO:0005525">
    <property type="term" value="F:GTP binding"/>
    <property type="evidence" value="ECO:0007669"/>
    <property type="project" value="InterPro"/>
</dbReference>
<feature type="domain" description="G" evidence="2">
    <location>
        <begin position="58"/>
        <end position="172"/>
    </location>
</feature>
<dbReference type="PANTHER" id="PTHR42698">
    <property type="entry name" value="GTPASE ERA"/>
    <property type="match status" value="1"/>
</dbReference>
<keyword evidence="1" id="KW-0812">Transmembrane</keyword>
<organism evidence="3 4">
    <name type="scientific">Gleimia europaea ACS-120-V-Col10b</name>
    <dbReference type="NCBI Taxonomy" id="883069"/>
    <lineage>
        <taxon>Bacteria</taxon>
        <taxon>Bacillati</taxon>
        <taxon>Actinomycetota</taxon>
        <taxon>Actinomycetes</taxon>
        <taxon>Actinomycetales</taxon>
        <taxon>Actinomycetaceae</taxon>
        <taxon>Gleimia</taxon>
    </lineage>
</organism>
<keyword evidence="1" id="KW-0472">Membrane</keyword>
<feature type="transmembrane region" description="Helical" evidence="1">
    <location>
        <begin position="423"/>
        <end position="442"/>
    </location>
</feature>
<dbReference type="RefSeq" id="WP_016443550.1">
    <property type="nucleotide sequence ID" value="NZ_KE150266.1"/>
</dbReference>
<keyword evidence="1" id="KW-1133">Transmembrane helix</keyword>
<protein>
    <recommendedName>
        <fullName evidence="2">G domain-containing protein</fullName>
    </recommendedName>
</protein>
<dbReference type="GO" id="GO:0000028">
    <property type="term" value="P:ribosomal small subunit assembly"/>
    <property type="evidence" value="ECO:0007669"/>
    <property type="project" value="TreeGrafter"/>
</dbReference>
<dbReference type="OrthoDB" id="974105at2"/>
<evidence type="ECO:0000313" key="4">
    <source>
        <dbReference type="Proteomes" id="UP000014387"/>
    </source>
</evidence>